<name>A0A261Y597_9FUNG</name>
<keyword evidence="2" id="KW-1185">Reference proteome</keyword>
<dbReference type="AlphaFoldDB" id="A0A261Y597"/>
<dbReference type="Proteomes" id="UP000242875">
    <property type="component" value="Unassembled WGS sequence"/>
</dbReference>
<evidence type="ECO:0000313" key="2">
    <source>
        <dbReference type="Proteomes" id="UP000242875"/>
    </source>
</evidence>
<sequence length="103" mass="12053">MSLMDMSAKLGRSKSVKQWVQNTIHRRATFLAGRAKRAQEKVMVARPYTYNEKYLSEKSQRFQTYQLAEYVTPIVLEEKPPLPLSPAFSVDEFSVYVDKMFRL</sequence>
<organism evidence="1 2">
    <name type="scientific">Bifiguratus adelaidae</name>
    <dbReference type="NCBI Taxonomy" id="1938954"/>
    <lineage>
        <taxon>Eukaryota</taxon>
        <taxon>Fungi</taxon>
        <taxon>Fungi incertae sedis</taxon>
        <taxon>Mucoromycota</taxon>
        <taxon>Mucoromycotina</taxon>
        <taxon>Endogonomycetes</taxon>
        <taxon>Endogonales</taxon>
        <taxon>Endogonales incertae sedis</taxon>
        <taxon>Bifiguratus</taxon>
    </lineage>
</organism>
<protein>
    <submittedName>
        <fullName evidence="1">Uncharacterized protein</fullName>
    </submittedName>
</protein>
<gene>
    <name evidence="1" type="ORF">BZG36_01303</name>
</gene>
<accession>A0A261Y597</accession>
<reference evidence="1 2" key="1">
    <citation type="journal article" date="2017" name="Mycologia">
        <title>Bifiguratus adelaidae, gen. et sp. nov., a new member of Mucoromycotina in endophytic and soil-dwelling habitats.</title>
        <authorList>
            <person name="Torres-Cruz T.J."/>
            <person name="Billingsley Tobias T.L."/>
            <person name="Almatruk M."/>
            <person name="Hesse C."/>
            <person name="Kuske C.R."/>
            <person name="Desiro A."/>
            <person name="Benucci G.M."/>
            <person name="Bonito G."/>
            <person name="Stajich J.E."/>
            <person name="Dunlap C."/>
            <person name="Arnold A.E."/>
            <person name="Porras-Alfaro A."/>
        </authorList>
    </citation>
    <scope>NUCLEOTIDE SEQUENCE [LARGE SCALE GENOMIC DNA]</scope>
    <source>
        <strain evidence="1 2">AZ0501</strain>
    </source>
</reference>
<dbReference type="EMBL" id="MVBO01000010">
    <property type="protein sequence ID" value="OZJ05771.1"/>
    <property type="molecule type" value="Genomic_DNA"/>
</dbReference>
<proteinExistence type="predicted"/>
<evidence type="ECO:0000313" key="1">
    <source>
        <dbReference type="EMBL" id="OZJ05771.1"/>
    </source>
</evidence>
<comment type="caution">
    <text evidence="1">The sequence shown here is derived from an EMBL/GenBank/DDBJ whole genome shotgun (WGS) entry which is preliminary data.</text>
</comment>